<evidence type="ECO:0000256" key="3">
    <source>
        <dbReference type="ARBA" id="ARBA00023163"/>
    </source>
</evidence>
<proteinExistence type="predicted"/>
<reference evidence="5 6" key="1">
    <citation type="submission" date="2019-07" db="EMBL/GenBank/DDBJ databases">
        <title>Quadrisphaera sp. strain DD2A genome sequencing and assembly.</title>
        <authorList>
            <person name="Kim I."/>
        </authorList>
    </citation>
    <scope>NUCLEOTIDE SEQUENCE [LARGE SCALE GENOMIC DNA]</scope>
    <source>
        <strain evidence="5 6">DD2A</strain>
    </source>
</reference>
<dbReference type="Gene3D" id="1.10.10.10">
    <property type="entry name" value="Winged helix-like DNA-binding domain superfamily/Winged helix DNA-binding domain"/>
    <property type="match status" value="1"/>
</dbReference>
<evidence type="ECO:0000256" key="2">
    <source>
        <dbReference type="ARBA" id="ARBA00023125"/>
    </source>
</evidence>
<accession>A0A5C8Z4T9</accession>
<dbReference type="PANTHER" id="PTHR33204">
    <property type="entry name" value="TRANSCRIPTIONAL REGULATOR, MARR FAMILY"/>
    <property type="match status" value="1"/>
</dbReference>
<comment type="caution">
    <text evidence="5">The sequence shown here is derived from an EMBL/GenBank/DDBJ whole genome shotgun (WGS) entry which is preliminary data.</text>
</comment>
<evidence type="ECO:0000259" key="4">
    <source>
        <dbReference type="PROSITE" id="PS51118"/>
    </source>
</evidence>
<evidence type="ECO:0000313" key="5">
    <source>
        <dbReference type="EMBL" id="TXR52344.1"/>
    </source>
</evidence>
<keyword evidence="1" id="KW-0805">Transcription regulation</keyword>
<gene>
    <name evidence="5" type="ORF">FMM08_20395</name>
</gene>
<name>A0A5C8Z4T9_9ACTN</name>
<feature type="domain" description="HTH hxlR-type" evidence="4">
    <location>
        <begin position="27"/>
        <end position="125"/>
    </location>
</feature>
<dbReference type="Proteomes" id="UP000321234">
    <property type="component" value="Unassembled WGS sequence"/>
</dbReference>
<sequence>MSSTPGDQCGEQRDDQQLVVDVFARACPSRSLLADVTGRWGTLAVLALADGTARFGALRRRVDGVSEKMLSQTLQALERDGLVVREVVTSIPPHVEYTLTPLGQRVAGRLRALVEVLEESVPEVLAAREAHEVRGRVGA</sequence>
<dbReference type="RefSeq" id="WP_147928181.1">
    <property type="nucleotide sequence ID" value="NZ_VKAC01000015.1"/>
</dbReference>
<evidence type="ECO:0000256" key="1">
    <source>
        <dbReference type="ARBA" id="ARBA00023015"/>
    </source>
</evidence>
<dbReference type="EMBL" id="VKAC01000015">
    <property type="protein sequence ID" value="TXR52344.1"/>
    <property type="molecule type" value="Genomic_DNA"/>
</dbReference>
<dbReference type="OrthoDB" id="370168at2"/>
<dbReference type="PANTHER" id="PTHR33204:SF37">
    <property type="entry name" value="HTH-TYPE TRANSCRIPTIONAL REGULATOR YODB"/>
    <property type="match status" value="1"/>
</dbReference>
<keyword evidence="6" id="KW-1185">Reference proteome</keyword>
<dbReference type="GO" id="GO:0003677">
    <property type="term" value="F:DNA binding"/>
    <property type="evidence" value="ECO:0007669"/>
    <property type="project" value="UniProtKB-KW"/>
</dbReference>
<evidence type="ECO:0000313" key="6">
    <source>
        <dbReference type="Proteomes" id="UP000321234"/>
    </source>
</evidence>
<dbReference type="InterPro" id="IPR036390">
    <property type="entry name" value="WH_DNA-bd_sf"/>
</dbReference>
<dbReference type="AlphaFoldDB" id="A0A5C8Z4T9"/>
<protein>
    <submittedName>
        <fullName evidence="5">Helix-turn-helix transcriptional regulator</fullName>
    </submittedName>
</protein>
<organism evidence="5 6">
    <name type="scientific">Quadrisphaera setariae</name>
    <dbReference type="NCBI Taxonomy" id="2593304"/>
    <lineage>
        <taxon>Bacteria</taxon>
        <taxon>Bacillati</taxon>
        <taxon>Actinomycetota</taxon>
        <taxon>Actinomycetes</taxon>
        <taxon>Kineosporiales</taxon>
        <taxon>Kineosporiaceae</taxon>
        <taxon>Quadrisphaera</taxon>
    </lineage>
</organism>
<dbReference type="InterPro" id="IPR036388">
    <property type="entry name" value="WH-like_DNA-bd_sf"/>
</dbReference>
<dbReference type="SUPFAM" id="SSF46785">
    <property type="entry name" value="Winged helix' DNA-binding domain"/>
    <property type="match status" value="1"/>
</dbReference>
<dbReference type="Pfam" id="PF01638">
    <property type="entry name" value="HxlR"/>
    <property type="match status" value="1"/>
</dbReference>
<keyword evidence="3" id="KW-0804">Transcription</keyword>
<keyword evidence="2" id="KW-0238">DNA-binding</keyword>
<dbReference type="InterPro" id="IPR002577">
    <property type="entry name" value="HTH_HxlR"/>
</dbReference>
<dbReference type="PROSITE" id="PS51118">
    <property type="entry name" value="HTH_HXLR"/>
    <property type="match status" value="1"/>
</dbReference>